<dbReference type="RefSeq" id="WP_048880563.1">
    <property type="nucleotide sequence ID" value="NZ_BANC01000167.1"/>
</dbReference>
<dbReference type="OrthoDB" id="9806522at2"/>
<organism evidence="11 12">
    <name type="scientific">Acidocella aminolytica 101 = DSM 11237</name>
    <dbReference type="NCBI Taxonomy" id="1120923"/>
    <lineage>
        <taxon>Bacteria</taxon>
        <taxon>Pseudomonadati</taxon>
        <taxon>Pseudomonadota</taxon>
        <taxon>Alphaproteobacteria</taxon>
        <taxon>Acetobacterales</taxon>
        <taxon>Acidocellaceae</taxon>
        <taxon>Acidocella</taxon>
    </lineage>
</organism>
<dbReference type="InterPro" id="IPR027470">
    <property type="entry name" value="Cation_efflux_CTD"/>
</dbReference>
<dbReference type="NCBIfam" id="TIGR01297">
    <property type="entry name" value="CDF"/>
    <property type="match status" value="1"/>
</dbReference>
<feature type="signal peptide" evidence="8">
    <location>
        <begin position="1"/>
        <end position="25"/>
    </location>
</feature>
<dbReference type="SUPFAM" id="SSF160240">
    <property type="entry name" value="Cation efflux protein cytoplasmic domain-like"/>
    <property type="match status" value="1"/>
</dbReference>
<keyword evidence="4 7" id="KW-0812">Transmembrane</keyword>
<dbReference type="InterPro" id="IPR027469">
    <property type="entry name" value="Cation_efflux_TMD_sf"/>
</dbReference>
<evidence type="ECO:0000259" key="10">
    <source>
        <dbReference type="Pfam" id="PF16916"/>
    </source>
</evidence>
<accession>A0A0D6PLR6</accession>
<feature type="transmembrane region" description="Helical" evidence="7">
    <location>
        <begin position="42"/>
        <end position="59"/>
    </location>
</feature>
<dbReference type="Pfam" id="PF16916">
    <property type="entry name" value="ZT_dimer"/>
    <property type="match status" value="1"/>
</dbReference>
<comment type="caution">
    <text evidence="11">The sequence shown here is derived from an EMBL/GenBank/DDBJ whole genome shotgun (WGS) entry which is preliminary data.</text>
</comment>
<feature type="domain" description="Cation efflux protein cytoplasmic" evidence="10">
    <location>
        <begin position="210"/>
        <end position="288"/>
    </location>
</feature>
<protein>
    <submittedName>
        <fullName evidence="11">Cation efflux protein</fullName>
    </submittedName>
</protein>
<feature type="chain" id="PRO_5010321271" evidence="8">
    <location>
        <begin position="26"/>
        <end position="299"/>
    </location>
</feature>
<name>A0A0D6PLR6_9PROT</name>
<dbReference type="PANTHER" id="PTHR43840:SF15">
    <property type="entry name" value="MITOCHONDRIAL METAL TRANSPORTER 1-RELATED"/>
    <property type="match status" value="1"/>
</dbReference>
<evidence type="ECO:0000259" key="9">
    <source>
        <dbReference type="Pfam" id="PF01545"/>
    </source>
</evidence>
<evidence type="ECO:0000256" key="6">
    <source>
        <dbReference type="ARBA" id="ARBA00023136"/>
    </source>
</evidence>
<dbReference type="Pfam" id="PF01545">
    <property type="entry name" value="Cation_efflux"/>
    <property type="match status" value="1"/>
</dbReference>
<dbReference type="GO" id="GO:0005886">
    <property type="term" value="C:plasma membrane"/>
    <property type="evidence" value="ECO:0007669"/>
    <property type="project" value="TreeGrafter"/>
</dbReference>
<evidence type="ECO:0000256" key="4">
    <source>
        <dbReference type="ARBA" id="ARBA00022692"/>
    </source>
</evidence>
<dbReference type="InterPro" id="IPR036837">
    <property type="entry name" value="Cation_efflux_CTD_sf"/>
</dbReference>
<dbReference type="PANTHER" id="PTHR43840">
    <property type="entry name" value="MITOCHONDRIAL METAL TRANSPORTER 1-RELATED"/>
    <property type="match status" value="1"/>
</dbReference>
<dbReference type="GO" id="GO:0015341">
    <property type="term" value="F:zinc efflux antiporter activity"/>
    <property type="evidence" value="ECO:0007669"/>
    <property type="project" value="TreeGrafter"/>
</dbReference>
<feature type="transmembrane region" description="Helical" evidence="7">
    <location>
        <begin position="153"/>
        <end position="175"/>
    </location>
</feature>
<comment type="similarity">
    <text evidence="2">Belongs to the cation diffusion facilitator (CDF) transporter (TC 2.A.4) family.</text>
</comment>
<dbReference type="InterPro" id="IPR002524">
    <property type="entry name" value="Cation_efflux"/>
</dbReference>
<keyword evidence="8" id="KW-0732">Signal</keyword>
<feature type="transmembrane region" description="Helical" evidence="7">
    <location>
        <begin position="113"/>
        <end position="133"/>
    </location>
</feature>
<dbReference type="SUPFAM" id="SSF161111">
    <property type="entry name" value="Cation efflux protein transmembrane domain-like"/>
    <property type="match status" value="1"/>
</dbReference>
<keyword evidence="6 7" id="KW-0472">Membrane</keyword>
<feature type="domain" description="Cation efflux protein transmembrane" evidence="9">
    <location>
        <begin position="10"/>
        <end position="206"/>
    </location>
</feature>
<proteinExistence type="inferred from homology"/>
<dbReference type="AlphaFoldDB" id="A0A0D6PLR6"/>
<evidence type="ECO:0000256" key="5">
    <source>
        <dbReference type="ARBA" id="ARBA00022989"/>
    </source>
</evidence>
<comment type="subcellular location">
    <subcellularLocation>
        <location evidence="1">Membrane</location>
        <topology evidence="1">Multi-pass membrane protein</topology>
    </subcellularLocation>
</comment>
<keyword evidence="12" id="KW-1185">Reference proteome</keyword>
<dbReference type="Gene3D" id="1.20.1510.10">
    <property type="entry name" value="Cation efflux protein transmembrane domain"/>
    <property type="match status" value="1"/>
</dbReference>
<sequence>MNSVFKIAAVSIAVGVLVLACKLAAAEVSGSTALFSDALESIVNILSSGIALYALHIGAKPADDTHQYGHAKAELISAVATGAMILVAALVIFQRAGMEILHPKPLLKLVGGLGLGLVLNAFAGVFNLLWALYLQHTARRARSPALAADAQHLFSDVLTTIGVLVAMLAAGLLGWPVLDPLVALVIAGQITWMGSKTIMASISGLLDEAPPPDVTARMEEMVREHGAGAIEAHDFRMRQAGRSSFLEFHLVVPGRMSVDEAHEICDRIERAMKQELPGVVITIHVEPESKAKHEGILVR</sequence>
<dbReference type="GO" id="GO:0006882">
    <property type="term" value="P:intracellular zinc ion homeostasis"/>
    <property type="evidence" value="ECO:0007669"/>
    <property type="project" value="TreeGrafter"/>
</dbReference>
<dbReference type="InterPro" id="IPR050291">
    <property type="entry name" value="CDF_Transporter"/>
</dbReference>
<evidence type="ECO:0000256" key="7">
    <source>
        <dbReference type="SAM" id="Phobius"/>
    </source>
</evidence>
<evidence type="ECO:0000256" key="2">
    <source>
        <dbReference type="ARBA" id="ARBA00008114"/>
    </source>
</evidence>
<feature type="transmembrane region" description="Helical" evidence="7">
    <location>
        <begin position="71"/>
        <end position="93"/>
    </location>
</feature>
<dbReference type="STRING" id="1120923.SAMN02746095_03692"/>
<dbReference type="EMBL" id="BANC01000167">
    <property type="protein sequence ID" value="GAN82168.1"/>
    <property type="molecule type" value="Genomic_DNA"/>
</dbReference>
<keyword evidence="3" id="KW-0813">Transport</keyword>
<reference evidence="11 12" key="1">
    <citation type="submission" date="2012-11" db="EMBL/GenBank/DDBJ databases">
        <title>Whole genome sequence of Acidocella aminolytica 101 = DSM 11237.</title>
        <authorList>
            <person name="Azuma Y."/>
            <person name="Higashiura N."/>
            <person name="Hirakawa H."/>
            <person name="Matsushita K."/>
        </authorList>
    </citation>
    <scope>NUCLEOTIDE SEQUENCE [LARGE SCALE GENOMIC DNA]</scope>
    <source>
        <strain evidence="12">101 / DSM 11237</strain>
    </source>
</reference>
<dbReference type="InterPro" id="IPR058533">
    <property type="entry name" value="Cation_efflux_TM"/>
</dbReference>
<evidence type="ECO:0000313" key="11">
    <source>
        <dbReference type="EMBL" id="GAN82168.1"/>
    </source>
</evidence>
<dbReference type="Gene3D" id="3.30.70.1350">
    <property type="entry name" value="Cation efflux protein, cytoplasmic domain"/>
    <property type="match status" value="1"/>
</dbReference>
<evidence type="ECO:0000256" key="1">
    <source>
        <dbReference type="ARBA" id="ARBA00004141"/>
    </source>
</evidence>
<dbReference type="PROSITE" id="PS51257">
    <property type="entry name" value="PROKAR_LIPOPROTEIN"/>
    <property type="match status" value="1"/>
</dbReference>
<evidence type="ECO:0000256" key="8">
    <source>
        <dbReference type="SAM" id="SignalP"/>
    </source>
</evidence>
<keyword evidence="5 7" id="KW-1133">Transmembrane helix</keyword>
<gene>
    <name evidence="11" type="ORF">Aam_170_012</name>
</gene>
<dbReference type="GO" id="GO:0015086">
    <property type="term" value="F:cadmium ion transmembrane transporter activity"/>
    <property type="evidence" value="ECO:0007669"/>
    <property type="project" value="TreeGrafter"/>
</dbReference>
<dbReference type="GO" id="GO:0015093">
    <property type="term" value="F:ferrous iron transmembrane transporter activity"/>
    <property type="evidence" value="ECO:0007669"/>
    <property type="project" value="TreeGrafter"/>
</dbReference>
<dbReference type="Proteomes" id="UP000032668">
    <property type="component" value="Unassembled WGS sequence"/>
</dbReference>
<evidence type="ECO:0000313" key="12">
    <source>
        <dbReference type="Proteomes" id="UP000032668"/>
    </source>
</evidence>
<evidence type="ECO:0000256" key="3">
    <source>
        <dbReference type="ARBA" id="ARBA00022448"/>
    </source>
</evidence>